<keyword evidence="5" id="KW-0949">S-adenosyl-L-methionine</keyword>
<evidence type="ECO:0000313" key="12">
    <source>
        <dbReference type="Proteomes" id="UP000675747"/>
    </source>
</evidence>
<sequence>MNQSALSAFIWSVADLLRGNYKPHEYGRFILPFTVLRRLDCVLAPTKDKVLAEHKRKTDAGINPDPFLRRLVGEVRFYNTSPMDLPKLLGDQDHVRENLYEYVQGFSPEARDIFERFDFYTQVERLAKDKLLYLVTEKFANIDLHPDRVDNAQMGHVFEELIRKFAELSNETAGEHFTPREVIRLMVNLIFIEDDDVLAAGNAVVRTIYDPTAGTGGMLSVAAEHLIEHNPAARLSLFGQELNDESYAICKADMLIRGQDVGNIVAGNTLSEDGHVGRHFDYMLSNPPFGVEWKKVEKAVRAEHEQKGFDGRFGPGLPRVSDGSMLFLLHLVSKMAPVVNGQGGSRFGIVLNGSPLFTGGAGSGESEIRRHLLENDLVEAIVALPTDMFYNTGIATYVWIVSNKKPDDRRGQVQLIDASGFWRKMRKSLGSKRKEMGEDDIATVTRLFGDFTEAERVTVLDADGREIERRIITGTDNPPAVPEGGKLKRVPISRIFDNEAFGYTTITVERPLRDEVGQIVLGQKGRQKGKPQPDSSLRDTENVPLGEDVQAYFEREVLPHAPDAWIDESKTKIGYEIPFNRHFYVFEPPRPLEEIDAELKQVAGEIMRMLGELAE</sequence>
<dbReference type="GO" id="GO:0008170">
    <property type="term" value="F:N-methyltransferase activity"/>
    <property type="evidence" value="ECO:0007669"/>
    <property type="project" value="InterPro"/>
</dbReference>
<dbReference type="Pfam" id="PF02384">
    <property type="entry name" value="N6_Mtase"/>
    <property type="match status" value="1"/>
</dbReference>
<comment type="caution">
    <text evidence="11">The sequence shown here is derived from an EMBL/GenBank/DDBJ whole genome shotgun (WGS) entry which is preliminary data.</text>
</comment>
<comment type="similarity">
    <text evidence="1">Belongs to the N(4)/N(6)-methyltransferase family.</text>
</comment>
<evidence type="ECO:0000259" key="9">
    <source>
        <dbReference type="Pfam" id="PF02384"/>
    </source>
</evidence>
<keyword evidence="12" id="KW-1185">Reference proteome</keyword>
<accession>A0AAP2C8J3</accession>
<evidence type="ECO:0000256" key="4">
    <source>
        <dbReference type="ARBA" id="ARBA00022679"/>
    </source>
</evidence>
<feature type="region of interest" description="Disordered" evidence="8">
    <location>
        <begin position="520"/>
        <end position="542"/>
    </location>
</feature>
<dbReference type="InterPro" id="IPR022749">
    <property type="entry name" value="D12N6_MeTrfase_N"/>
</dbReference>
<protein>
    <recommendedName>
        <fullName evidence="2">site-specific DNA-methyltransferase (adenine-specific)</fullName>
        <ecNumber evidence="2">2.1.1.72</ecNumber>
    </recommendedName>
</protein>
<dbReference type="GO" id="GO:0009007">
    <property type="term" value="F:site-specific DNA-methyltransferase (adenine-specific) activity"/>
    <property type="evidence" value="ECO:0007669"/>
    <property type="project" value="UniProtKB-EC"/>
</dbReference>
<dbReference type="GO" id="GO:0003677">
    <property type="term" value="F:DNA binding"/>
    <property type="evidence" value="ECO:0007669"/>
    <property type="project" value="InterPro"/>
</dbReference>
<dbReference type="RefSeq" id="WP_213173322.1">
    <property type="nucleotide sequence ID" value="NZ_JAGQFT020000001.1"/>
</dbReference>
<evidence type="ECO:0000256" key="2">
    <source>
        <dbReference type="ARBA" id="ARBA00011900"/>
    </source>
</evidence>
<evidence type="ECO:0000259" key="10">
    <source>
        <dbReference type="Pfam" id="PF12161"/>
    </source>
</evidence>
<comment type="catalytic activity">
    <reaction evidence="7">
        <text>a 2'-deoxyadenosine in DNA + S-adenosyl-L-methionine = an N(6)-methyl-2'-deoxyadenosine in DNA + S-adenosyl-L-homocysteine + H(+)</text>
        <dbReference type="Rhea" id="RHEA:15197"/>
        <dbReference type="Rhea" id="RHEA-COMP:12418"/>
        <dbReference type="Rhea" id="RHEA-COMP:12419"/>
        <dbReference type="ChEBI" id="CHEBI:15378"/>
        <dbReference type="ChEBI" id="CHEBI:57856"/>
        <dbReference type="ChEBI" id="CHEBI:59789"/>
        <dbReference type="ChEBI" id="CHEBI:90615"/>
        <dbReference type="ChEBI" id="CHEBI:90616"/>
        <dbReference type="EC" id="2.1.1.72"/>
    </reaction>
</comment>
<dbReference type="Gene3D" id="3.40.50.150">
    <property type="entry name" value="Vaccinia Virus protein VP39"/>
    <property type="match status" value="1"/>
</dbReference>
<proteinExistence type="inferred from homology"/>
<dbReference type="PANTHER" id="PTHR42933:SF3">
    <property type="entry name" value="TYPE I RESTRICTION ENZYME MJAVIII METHYLASE SUBUNIT"/>
    <property type="match status" value="1"/>
</dbReference>
<name>A0AAP2C8J3_9GAMM</name>
<evidence type="ECO:0000256" key="7">
    <source>
        <dbReference type="ARBA" id="ARBA00047942"/>
    </source>
</evidence>
<keyword evidence="6" id="KW-0680">Restriction system</keyword>
<feature type="domain" description="DNA methylase adenine-specific" evidence="9">
    <location>
        <begin position="153"/>
        <end position="456"/>
    </location>
</feature>
<evidence type="ECO:0000256" key="3">
    <source>
        <dbReference type="ARBA" id="ARBA00022603"/>
    </source>
</evidence>
<evidence type="ECO:0000256" key="1">
    <source>
        <dbReference type="ARBA" id="ARBA00006594"/>
    </source>
</evidence>
<dbReference type="InterPro" id="IPR029063">
    <property type="entry name" value="SAM-dependent_MTases_sf"/>
</dbReference>
<dbReference type="PRINTS" id="PR00507">
    <property type="entry name" value="N12N6MTFRASE"/>
</dbReference>
<dbReference type="EC" id="2.1.1.72" evidence="2"/>
<evidence type="ECO:0000256" key="8">
    <source>
        <dbReference type="SAM" id="MobiDB-lite"/>
    </source>
</evidence>
<dbReference type="Gene3D" id="1.20.1260.30">
    <property type="match status" value="1"/>
</dbReference>
<dbReference type="InterPro" id="IPR051537">
    <property type="entry name" value="DNA_Adenine_Mtase"/>
</dbReference>
<evidence type="ECO:0000256" key="6">
    <source>
        <dbReference type="ARBA" id="ARBA00022747"/>
    </source>
</evidence>
<dbReference type="SUPFAM" id="SSF53335">
    <property type="entry name" value="S-adenosyl-L-methionine-dependent methyltransferases"/>
    <property type="match status" value="1"/>
</dbReference>
<keyword evidence="4" id="KW-0808">Transferase</keyword>
<dbReference type="InterPro" id="IPR038333">
    <property type="entry name" value="T1MK-like_N_sf"/>
</dbReference>
<dbReference type="PANTHER" id="PTHR42933">
    <property type="entry name" value="SLR6095 PROTEIN"/>
    <property type="match status" value="1"/>
</dbReference>
<dbReference type="Pfam" id="PF12161">
    <property type="entry name" value="HsdM_N"/>
    <property type="match status" value="1"/>
</dbReference>
<dbReference type="Proteomes" id="UP000675747">
    <property type="component" value="Unassembled WGS sequence"/>
</dbReference>
<evidence type="ECO:0000313" key="11">
    <source>
        <dbReference type="EMBL" id="MBS7455709.1"/>
    </source>
</evidence>
<dbReference type="GO" id="GO:0009307">
    <property type="term" value="P:DNA restriction-modification system"/>
    <property type="evidence" value="ECO:0007669"/>
    <property type="project" value="UniProtKB-KW"/>
</dbReference>
<evidence type="ECO:0000256" key="5">
    <source>
        <dbReference type="ARBA" id="ARBA00022691"/>
    </source>
</evidence>
<dbReference type="EMBL" id="JAGQFT020000001">
    <property type="protein sequence ID" value="MBS7455709.1"/>
    <property type="molecule type" value="Genomic_DNA"/>
</dbReference>
<reference evidence="11 12" key="1">
    <citation type="journal article" date="2021" name="Microbiol. Resour. Announc.">
        <title>Draft Genome Sequence of Coralloluteibacterium stylophorae LMG 29479T.</title>
        <authorList>
            <person name="Karlyshev A.V."/>
            <person name="Kudryashova E.B."/>
            <person name="Ariskina E.V."/>
            <person name="Conroy A.P."/>
            <person name="Abidueva E.Y."/>
        </authorList>
    </citation>
    <scope>NUCLEOTIDE SEQUENCE [LARGE SCALE GENOMIC DNA]</scope>
    <source>
        <strain evidence="11 12">LMG 29479</strain>
    </source>
</reference>
<keyword evidence="3 11" id="KW-0489">Methyltransferase</keyword>
<gene>
    <name evidence="11" type="ORF">KB893_000980</name>
</gene>
<feature type="domain" description="N6 adenine-specific DNA methyltransferase N-terminal" evidence="10">
    <location>
        <begin position="6"/>
        <end position="139"/>
    </location>
</feature>
<dbReference type="GO" id="GO:0032259">
    <property type="term" value="P:methylation"/>
    <property type="evidence" value="ECO:0007669"/>
    <property type="project" value="UniProtKB-KW"/>
</dbReference>
<dbReference type="AlphaFoldDB" id="A0AAP2C8J3"/>
<dbReference type="InterPro" id="IPR003356">
    <property type="entry name" value="DNA_methylase_A-5"/>
</dbReference>
<organism evidence="11 12">
    <name type="scientific">Coralloluteibacterium stylophorae</name>
    <dbReference type="NCBI Taxonomy" id="1776034"/>
    <lineage>
        <taxon>Bacteria</taxon>
        <taxon>Pseudomonadati</taxon>
        <taxon>Pseudomonadota</taxon>
        <taxon>Gammaproteobacteria</taxon>
        <taxon>Lysobacterales</taxon>
        <taxon>Lysobacteraceae</taxon>
        <taxon>Coralloluteibacterium</taxon>
    </lineage>
</organism>